<feature type="coiled-coil region" evidence="1">
    <location>
        <begin position="114"/>
        <end position="148"/>
    </location>
</feature>
<feature type="region of interest" description="Disordered" evidence="2">
    <location>
        <begin position="1"/>
        <end position="21"/>
    </location>
</feature>
<name>A0ABV7VBY9_9PROT</name>
<evidence type="ECO:0000313" key="4">
    <source>
        <dbReference type="Proteomes" id="UP001595711"/>
    </source>
</evidence>
<dbReference type="Proteomes" id="UP001595711">
    <property type="component" value="Unassembled WGS sequence"/>
</dbReference>
<sequence length="156" mass="16556">MDESGQQQDADHDGTLDEAARDQTAGAEELVAYGWEAADVLRPGSDGTMVAGFRKGDFAVYAANGVWQVVALPAQLVLGRLPSASAVRRFAAKCISFPAQPNGAVIGAARQAMLQAVEEELATARQVAQKIEGRIDDLMASIDDIRAKAILFSHDD</sequence>
<proteinExistence type="predicted"/>
<accession>A0ABV7VBY9</accession>
<gene>
    <name evidence="3" type="ORF">ACFOOQ_01320</name>
</gene>
<keyword evidence="1" id="KW-0175">Coiled coil</keyword>
<dbReference type="RefSeq" id="WP_379720612.1">
    <property type="nucleotide sequence ID" value="NZ_JBHRYJ010000001.1"/>
</dbReference>
<evidence type="ECO:0000256" key="1">
    <source>
        <dbReference type="SAM" id="Coils"/>
    </source>
</evidence>
<feature type="compositionally biased region" description="Basic and acidic residues" evidence="2">
    <location>
        <begin position="9"/>
        <end position="21"/>
    </location>
</feature>
<evidence type="ECO:0000313" key="3">
    <source>
        <dbReference type="EMBL" id="MFC3674161.1"/>
    </source>
</evidence>
<reference evidence="4" key="1">
    <citation type="journal article" date="2019" name="Int. J. Syst. Evol. Microbiol.">
        <title>The Global Catalogue of Microorganisms (GCM) 10K type strain sequencing project: providing services to taxonomists for standard genome sequencing and annotation.</title>
        <authorList>
            <consortium name="The Broad Institute Genomics Platform"/>
            <consortium name="The Broad Institute Genome Sequencing Center for Infectious Disease"/>
            <person name="Wu L."/>
            <person name="Ma J."/>
        </authorList>
    </citation>
    <scope>NUCLEOTIDE SEQUENCE [LARGE SCALE GENOMIC DNA]</scope>
    <source>
        <strain evidence="4">KCTC 42182</strain>
    </source>
</reference>
<protein>
    <submittedName>
        <fullName evidence="3">Uncharacterized protein</fullName>
    </submittedName>
</protein>
<keyword evidence="4" id="KW-1185">Reference proteome</keyword>
<comment type="caution">
    <text evidence="3">The sequence shown here is derived from an EMBL/GenBank/DDBJ whole genome shotgun (WGS) entry which is preliminary data.</text>
</comment>
<dbReference type="EMBL" id="JBHRYJ010000001">
    <property type="protein sequence ID" value="MFC3674161.1"/>
    <property type="molecule type" value="Genomic_DNA"/>
</dbReference>
<organism evidence="3 4">
    <name type="scientific">Ferrovibrio xuzhouensis</name>
    <dbReference type="NCBI Taxonomy" id="1576914"/>
    <lineage>
        <taxon>Bacteria</taxon>
        <taxon>Pseudomonadati</taxon>
        <taxon>Pseudomonadota</taxon>
        <taxon>Alphaproteobacteria</taxon>
        <taxon>Rhodospirillales</taxon>
        <taxon>Rhodospirillaceae</taxon>
        <taxon>Ferrovibrio</taxon>
    </lineage>
</organism>
<evidence type="ECO:0000256" key="2">
    <source>
        <dbReference type="SAM" id="MobiDB-lite"/>
    </source>
</evidence>